<dbReference type="PANTHER" id="PTHR21136">
    <property type="entry name" value="SNARE PROTEINS"/>
    <property type="match status" value="1"/>
</dbReference>
<comment type="subcellular location">
    <subcellularLocation>
        <location evidence="3">Endomembrane system</location>
        <topology evidence="3">Single-pass type IV membrane protein</topology>
    </subcellularLocation>
</comment>
<dbReference type="STRING" id="3847.A0A0R0JS23"/>
<evidence type="ECO:0000313" key="7">
    <source>
        <dbReference type="Proteomes" id="UP000008827"/>
    </source>
</evidence>
<dbReference type="Gramene" id="KRH57708">
    <property type="protein sequence ID" value="KRH57708"/>
    <property type="gene ID" value="GLYMA_05G079200"/>
</dbReference>
<dbReference type="PANTHER" id="PTHR21136:SF92">
    <property type="entry name" value="LONGIN DOMAIN-CONTAINING PROTEIN"/>
    <property type="match status" value="1"/>
</dbReference>
<gene>
    <name evidence="5" type="ORF">GLYMA_05G079200</name>
</gene>
<dbReference type="InParanoid" id="A0A0R0JS23"/>
<organism evidence="5">
    <name type="scientific">Glycine max</name>
    <name type="common">Soybean</name>
    <name type="synonym">Glycine hispida</name>
    <dbReference type="NCBI Taxonomy" id="3847"/>
    <lineage>
        <taxon>Eukaryota</taxon>
        <taxon>Viridiplantae</taxon>
        <taxon>Streptophyta</taxon>
        <taxon>Embryophyta</taxon>
        <taxon>Tracheophyta</taxon>
        <taxon>Spermatophyta</taxon>
        <taxon>Magnoliopsida</taxon>
        <taxon>eudicotyledons</taxon>
        <taxon>Gunneridae</taxon>
        <taxon>Pentapetalae</taxon>
        <taxon>rosids</taxon>
        <taxon>fabids</taxon>
        <taxon>Fabales</taxon>
        <taxon>Fabaceae</taxon>
        <taxon>Papilionoideae</taxon>
        <taxon>50 kb inversion clade</taxon>
        <taxon>NPAAA clade</taxon>
        <taxon>indigoferoid/millettioid clade</taxon>
        <taxon>Phaseoleae</taxon>
        <taxon>Glycine</taxon>
        <taxon>Glycine subgen. Soja</taxon>
    </lineage>
</organism>
<comment type="similarity">
    <text evidence="1">Belongs to the synaptobrevin family.</text>
</comment>
<keyword evidence="7" id="KW-1185">Reference proteome</keyword>
<evidence type="ECO:0000256" key="2">
    <source>
        <dbReference type="ARBA" id="ARBA00023136"/>
    </source>
</evidence>
<dbReference type="PaxDb" id="3847-GLYMA05G14280.1"/>
<dbReference type="Gene3D" id="3.30.450.50">
    <property type="entry name" value="Longin domain"/>
    <property type="match status" value="1"/>
</dbReference>
<dbReference type="Proteomes" id="UP000008827">
    <property type="component" value="Chromosome 5"/>
</dbReference>
<proteinExistence type="inferred from homology"/>
<dbReference type="EnsemblPlants" id="KRH57708">
    <property type="protein sequence ID" value="KRH57708"/>
    <property type="gene ID" value="GLYMA_05G079200"/>
</dbReference>
<protein>
    <recommendedName>
        <fullName evidence="4">Longin domain-containing protein</fullName>
    </recommendedName>
</protein>
<reference evidence="5 6" key="1">
    <citation type="journal article" date="2010" name="Nature">
        <title>Genome sequence of the palaeopolyploid soybean.</title>
        <authorList>
            <person name="Schmutz J."/>
            <person name="Cannon S.B."/>
            <person name="Schlueter J."/>
            <person name="Ma J."/>
            <person name="Mitros T."/>
            <person name="Nelson W."/>
            <person name="Hyten D.L."/>
            <person name="Song Q."/>
            <person name="Thelen J.J."/>
            <person name="Cheng J."/>
            <person name="Xu D."/>
            <person name="Hellsten U."/>
            <person name="May G.D."/>
            <person name="Yu Y."/>
            <person name="Sakurai T."/>
            <person name="Umezawa T."/>
            <person name="Bhattacharyya M.K."/>
            <person name="Sandhu D."/>
            <person name="Valliyodan B."/>
            <person name="Lindquist E."/>
            <person name="Peto M."/>
            <person name="Grant D."/>
            <person name="Shu S."/>
            <person name="Goodstein D."/>
            <person name="Barry K."/>
            <person name="Futrell-Griggs M."/>
            <person name="Abernathy B."/>
            <person name="Du J."/>
            <person name="Tian Z."/>
            <person name="Zhu L."/>
            <person name="Gill N."/>
            <person name="Joshi T."/>
            <person name="Libault M."/>
            <person name="Sethuraman A."/>
            <person name="Zhang X.-C."/>
            <person name="Shinozaki K."/>
            <person name="Nguyen H.T."/>
            <person name="Wing R.A."/>
            <person name="Cregan P."/>
            <person name="Specht J."/>
            <person name="Grimwood J."/>
            <person name="Rokhsar D."/>
            <person name="Stacey G."/>
            <person name="Shoemaker R.C."/>
            <person name="Jackson S.A."/>
        </authorList>
    </citation>
    <scope>NUCLEOTIDE SEQUENCE</scope>
    <source>
        <strain evidence="6">cv. Williams 82</strain>
        <tissue evidence="5">Callus</tissue>
    </source>
</reference>
<sequence>MLCRVCLSPQIFLSLSNNRNPKPYQHHTQSKFFILFSSMGQKSLIYTFVSRGTVILAEYTEFSGNFNSNAFQCLQKLPATNNKFTYNCAHTFNYLVDNGYSWECDKESRNIWSCPYST</sequence>
<name>A0A0R0JS23_SOYBN</name>
<dbReference type="PROSITE" id="PS50859">
    <property type="entry name" value="LONGIN"/>
    <property type="match status" value="1"/>
</dbReference>
<dbReference type="InterPro" id="IPR051097">
    <property type="entry name" value="Synaptobrevin-like_transport"/>
</dbReference>
<evidence type="ECO:0000313" key="6">
    <source>
        <dbReference type="EnsemblPlants" id="KRH57708"/>
    </source>
</evidence>
<evidence type="ECO:0000313" key="5">
    <source>
        <dbReference type="EMBL" id="KRH57708.1"/>
    </source>
</evidence>
<dbReference type="SUPFAM" id="SSF64356">
    <property type="entry name" value="SNARE-like"/>
    <property type="match status" value="1"/>
</dbReference>
<evidence type="ECO:0000259" key="4">
    <source>
        <dbReference type="PROSITE" id="PS50859"/>
    </source>
</evidence>
<feature type="domain" description="Longin" evidence="4">
    <location>
        <begin position="48"/>
        <end position="104"/>
    </location>
</feature>
<dbReference type="EMBL" id="CM000838">
    <property type="protein sequence ID" value="KRH57708.1"/>
    <property type="molecule type" value="Genomic_DNA"/>
</dbReference>
<dbReference type="InterPro" id="IPR011012">
    <property type="entry name" value="Longin-like_dom_sf"/>
</dbReference>
<keyword evidence="2" id="KW-0472">Membrane</keyword>
<dbReference type="InterPro" id="IPR010908">
    <property type="entry name" value="Longin_dom"/>
</dbReference>
<evidence type="ECO:0000256" key="3">
    <source>
        <dbReference type="ARBA" id="ARBA00046280"/>
    </source>
</evidence>
<evidence type="ECO:0000256" key="1">
    <source>
        <dbReference type="ARBA" id="ARBA00008025"/>
    </source>
</evidence>
<accession>A0A0R0JS23</accession>
<dbReference type="AlphaFoldDB" id="A0A0R0JS23"/>
<dbReference type="GO" id="GO:0012505">
    <property type="term" value="C:endomembrane system"/>
    <property type="evidence" value="ECO:0007669"/>
    <property type="project" value="UniProtKB-SubCell"/>
</dbReference>
<reference evidence="6" key="2">
    <citation type="submission" date="2018-02" db="UniProtKB">
        <authorList>
            <consortium name="EnsemblPlants"/>
        </authorList>
    </citation>
    <scope>IDENTIFICATION</scope>
    <source>
        <strain evidence="6">Williams 82</strain>
    </source>
</reference>
<reference evidence="5" key="3">
    <citation type="submission" date="2018-07" db="EMBL/GenBank/DDBJ databases">
        <title>WGS assembly of Glycine max.</title>
        <authorList>
            <person name="Schmutz J."/>
            <person name="Cannon S."/>
            <person name="Schlueter J."/>
            <person name="Ma J."/>
            <person name="Mitros T."/>
            <person name="Nelson W."/>
            <person name="Hyten D."/>
            <person name="Song Q."/>
            <person name="Thelen J."/>
            <person name="Cheng J."/>
            <person name="Xu D."/>
            <person name="Hellsten U."/>
            <person name="May G."/>
            <person name="Yu Y."/>
            <person name="Sakurai T."/>
            <person name="Umezawa T."/>
            <person name="Bhattacharyya M."/>
            <person name="Sandhu D."/>
            <person name="Valliyodan B."/>
            <person name="Lindquist E."/>
            <person name="Peto M."/>
            <person name="Grant D."/>
            <person name="Shu S."/>
            <person name="Goodstein D."/>
            <person name="Barry K."/>
            <person name="Futrell-Griggs M."/>
            <person name="Abernathy B."/>
            <person name="Du J."/>
            <person name="Tian Z."/>
            <person name="Zhu L."/>
            <person name="Gill N."/>
            <person name="Joshi T."/>
            <person name="Libault M."/>
            <person name="Sethuraman A."/>
            <person name="Zhang X."/>
            <person name="Shinozaki K."/>
            <person name="Nguyen H."/>
            <person name="Wing R."/>
            <person name="Cregan P."/>
            <person name="Specht J."/>
            <person name="Grimwood J."/>
            <person name="Rokhsar D."/>
            <person name="Stacey G."/>
            <person name="Shoemaker R."/>
            <person name="Jackson S."/>
        </authorList>
    </citation>
    <scope>NUCLEOTIDE SEQUENCE</scope>
    <source>
        <tissue evidence="5">Callus</tissue>
    </source>
</reference>
<dbReference type="SMR" id="A0A0R0JS23"/>